<organism evidence="2 3">
    <name type="scientific">Martelella radicis</name>
    <dbReference type="NCBI Taxonomy" id="1397476"/>
    <lineage>
        <taxon>Bacteria</taxon>
        <taxon>Pseudomonadati</taxon>
        <taxon>Pseudomonadota</taxon>
        <taxon>Alphaproteobacteria</taxon>
        <taxon>Hyphomicrobiales</taxon>
        <taxon>Aurantimonadaceae</taxon>
        <taxon>Martelella</taxon>
    </lineage>
</organism>
<proteinExistence type="predicted"/>
<gene>
    <name evidence="2" type="ORF">GGR30_004603</name>
</gene>
<reference evidence="2 3" key="1">
    <citation type="submission" date="2020-08" db="EMBL/GenBank/DDBJ databases">
        <title>Genomic Encyclopedia of Type Strains, Phase IV (KMG-IV): sequencing the most valuable type-strain genomes for metagenomic binning, comparative biology and taxonomic classification.</title>
        <authorList>
            <person name="Goeker M."/>
        </authorList>
    </citation>
    <scope>NUCLEOTIDE SEQUENCE [LARGE SCALE GENOMIC DNA]</scope>
    <source>
        <strain evidence="2 3">DSM 28101</strain>
    </source>
</reference>
<dbReference type="InterPro" id="IPR003615">
    <property type="entry name" value="HNH_nuc"/>
</dbReference>
<sequence>MPDLYVANTDNDWFDFLKSRSPLEDVNFWKPSPQTFKAIDEGQLFVFRLKSPRNVIGGYGVLASSINVPIQLAWDSLGERNGSPSMAQMITAIRRYRGGQKISPQSLIGCRVLFSPVFFEPEEWFPVPSDWSSNIVTGKVYNSETTEGRKLVNELELRTSDSILFKRAERAFEGNGFAEDEQSRYGPPSVVEPRLGQGAFRIKVANAYKFQCALSDTKVLPALEAAHIIPYAEGGTHTISNGIFLRKDIHSVLDAGFATITDDLRFHVSRKITEIFNNGNEYKRLHGVKLRIPSIKAFKPAKVSLHWHQENRFVGD</sequence>
<dbReference type="Pfam" id="PF13391">
    <property type="entry name" value="HNH_2"/>
    <property type="match status" value="1"/>
</dbReference>
<dbReference type="Proteomes" id="UP000530571">
    <property type="component" value="Unassembled WGS sequence"/>
</dbReference>
<keyword evidence="2" id="KW-0255">Endonuclease</keyword>
<evidence type="ECO:0000313" key="2">
    <source>
        <dbReference type="EMBL" id="MBB4124643.1"/>
    </source>
</evidence>
<accession>A0A7W6KRG6</accession>
<comment type="caution">
    <text evidence="2">The sequence shown here is derived from an EMBL/GenBank/DDBJ whole genome shotgun (WGS) entry which is preliminary data.</text>
</comment>
<name>A0A7W6KRG6_9HYPH</name>
<dbReference type="EMBL" id="JACIDZ010000029">
    <property type="protein sequence ID" value="MBB4124643.1"/>
    <property type="molecule type" value="Genomic_DNA"/>
</dbReference>
<evidence type="ECO:0000313" key="3">
    <source>
        <dbReference type="Proteomes" id="UP000530571"/>
    </source>
</evidence>
<evidence type="ECO:0000259" key="1">
    <source>
        <dbReference type="Pfam" id="PF13391"/>
    </source>
</evidence>
<keyword evidence="2" id="KW-0540">Nuclease</keyword>
<dbReference type="GO" id="GO:0004519">
    <property type="term" value="F:endonuclease activity"/>
    <property type="evidence" value="ECO:0007669"/>
    <property type="project" value="UniProtKB-KW"/>
</dbReference>
<keyword evidence="2" id="KW-0378">Hydrolase</keyword>
<keyword evidence="3" id="KW-1185">Reference proteome</keyword>
<feature type="domain" description="HNH nuclease" evidence="1">
    <location>
        <begin position="212"/>
        <end position="259"/>
    </location>
</feature>
<protein>
    <submittedName>
        <fullName evidence="2">Putative restriction endonuclease</fullName>
    </submittedName>
</protein>
<dbReference type="AlphaFoldDB" id="A0A7W6KRG6"/>
<dbReference type="CDD" id="cd00085">
    <property type="entry name" value="HNHc"/>
    <property type="match status" value="1"/>
</dbReference>
<dbReference type="RefSeq" id="WP_183491508.1">
    <property type="nucleotide sequence ID" value="NZ_JACIDZ010000029.1"/>
</dbReference>